<accession>A0AAV7VEA0</accession>
<feature type="compositionally biased region" description="Polar residues" evidence="1">
    <location>
        <begin position="80"/>
        <end position="94"/>
    </location>
</feature>
<dbReference type="Proteomes" id="UP001066276">
    <property type="component" value="Chromosome 2_1"/>
</dbReference>
<evidence type="ECO:0000313" key="3">
    <source>
        <dbReference type="Proteomes" id="UP001066276"/>
    </source>
</evidence>
<sequence>MEPTLQDALTAILGAYQHSQDTLGNIMEKLQENMRLQEGQYLVIREDLKAFNTTLVSIAWVLADMANIMREAVSHLRAPATSQTSEQPFNSAALSEQEALPQDQQATSTPPPTEEPPCNCSLLSRQKPETIAKTPAWK</sequence>
<evidence type="ECO:0000256" key="1">
    <source>
        <dbReference type="SAM" id="MobiDB-lite"/>
    </source>
</evidence>
<gene>
    <name evidence="2" type="ORF">NDU88_002372</name>
</gene>
<comment type="caution">
    <text evidence="2">The sequence shown here is derived from an EMBL/GenBank/DDBJ whole genome shotgun (WGS) entry which is preliminary data.</text>
</comment>
<keyword evidence="3" id="KW-1185">Reference proteome</keyword>
<evidence type="ECO:0000313" key="2">
    <source>
        <dbReference type="EMBL" id="KAJ1198533.1"/>
    </source>
</evidence>
<name>A0AAV7VEA0_PLEWA</name>
<organism evidence="2 3">
    <name type="scientific">Pleurodeles waltl</name>
    <name type="common">Iberian ribbed newt</name>
    <dbReference type="NCBI Taxonomy" id="8319"/>
    <lineage>
        <taxon>Eukaryota</taxon>
        <taxon>Metazoa</taxon>
        <taxon>Chordata</taxon>
        <taxon>Craniata</taxon>
        <taxon>Vertebrata</taxon>
        <taxon>Euteleostomi</taxon>
        <taxon>Amphibia</taxon>
        <taxon>Batrachia</taxon>
        <taxon>Caudata</taxon>
        <taxon>Salamandroidea</taxon>
        <taxon>Salamandridae</taxon>
        <taxon>Pleurodelinae</taxon>
        <taxon>Pleurodeles</taxon>
    </lineage>
</organism>
<reference evidence="2" key="1">
    <citation type="journal article" date="2022" name="bioRxiv">
        <title>Sequencing and chromosome-scale assembly of the giantPleurodeles waltlgenome.</title>
        <authorList>
            <person name="Brown T."/>
            <person name="Elewa A."/>
            <person name="Iarovenko S."/>
            <person name="Subramanian E."/>
            <person name="Araus A.J."/>
            <person name="Petzold A."/>
            <person name="Susuki M."/>
            <person name="Suzuki K.-i.T."/>
            <person name="Hayashi T."/>
            <person name="Toyoda A."/>
            <person name="Oliveira C."/>
            <person name="Osipova E."/>
            <person name="Leigh N.D."/>
            <person name="Simon A."/>
            <person name="Yun M.H."/>
        </authorList>
    </citation>
    <scope>NUCLEOTIDE SEQUENCE</scope>
    <source>
        <strain evidence="2">20211129_DDA</strain>
        <tissue evidence="2">Liver</tissue>
    </source>
</reference>
<feature type="region of interest" description="Disordered" evidence="1">
    <location>
        <begin position="77"/>
        <end position="138"/>
    </location>
</feature>
<dbReference type="EMBL" id="JANPWB010000003">
    <property type="protein sequence ID" value="KAJ1198533.1"/>
    <property type="molecule type" value="Genomic_DNA"/>
</dbReference>
<dbReference type="AlphaFoldDB" id="A0AAV7VEA0"/>
<protein>
    <submittedName>
        <fullName evidence="2">Uncharacterized protein</fullName>
    </submittedName>
</protein>
<proteinExistence type="predicted"/>